<keyword evidence="4 6" id="KW-1133">Transmembrane helix</keyword>
<dbReference type="HOGENOM" id="CLU_007946_15_12_6"/>
<dbReference type="eggNOG" id="COG0531">
    <property type="taxonomic scope" value="Bacteria"/>
</dbReference>
<dbReference type="RefSeq" id="WP_012277633.1">
    <property type="nucleotide sequence ID" value="NC_010334.1"/>
</dbReference>
<evidence type="ECO:0000256" key="4">
    <source>
        <dbReference type="ARBA" id="ARBA00022989"/>
    </source>
</evidence>
<evidence type="ECO:0000313" key="7">
    <source>
        <dbReference type="EMBL" id="ABZ77105.1"/>
    </source>
</evidence>
<feature type="transmembrane region" description="Helical" evidence="6">
    <location>
        <begin position="105"/>
        <end position="129"/>
    </location>
</feature>
<dbReference type="KEGG" id="shl:Shal_2549"/>
<evidence type="ECO:0000256" key="5">
    <source>
        <dbReference type="ARBA" id="ARBA00023136"/>
    </source>
</evidence>
<reference evidence="7" key="1">
    <citation type="submission" date="2008-01" db="EMBL/GenBank/DDBJ databases">
        <title>Complete sequence of Shewanella halifaxensis HAW-EB4.</title>
        <authorList>
            <consortium name="US DOE Joint Genome Institute"/>
            <person name="Copeland A."/>
            <person name="Lucas S."/>
            <person name="Lapidus A."/>
            <person name="Glavina del Rio T."/>
            <person name="Dalin E."/>
            <person name="Tice H."/>
            <person name="Bruce D."/>
            <person name="Goodwin L."/>
            <person name="Pitluck S."/>
            <person name="Sims D."/>
            <person name="Brettin T."/>
            <person name="Detter J.C."/>
            <person name="Han C."/>
            <person name="Kuske C.R."/>
            <person name="Schmutz J."/>
            <person name="Larimer F."/>
            <person name="Land M."/>
            <person name="Hauser L."/>
            <person name="Kyrpides N."/>
            <person name="Kim E."/>
            <person name="Zhao J.-S."/>
            <person name="Richardson P."/>
        </authorList>
    </citation>
    <scope>NUCLEOTIDE SEQUENCE [LARGE SCALE GENOMIC DNA]</scope>
    <source>
        <strain evidence="7">HAW-EB4</strain>
    </source>
</reference>
<sequence length="426" mass="45996">MQNFKPTPKTQDPSSAKDSPLARKIGLPLLTLYGLGTMLGAGIYVLVGKVAAYAGMLAPLSFIVAAIIAYVTALSYCELVSRFPQSAGEACYVEQGFQRRYYGIIVGYLVVFTGIVSSATLINGFVGYLAHFVEIPRHVSISVMLLLLGLIAVWGIAESLWLAAVLTVIEVFGLLLVITIAGSALPTSLDLQQAFIPESTLVLGGVLSGAFLAFYAFIGFEDMVNIVEEVKSPSKTMPRGIILAFISASLLYVVVALVAVFSLPLEQLAASDAPLKDILSPHHPMAGTLISVISLFAILNGILVQIIMAARVLYGMAHQERAPAFFAKVNSKTQTPIIATIIITVIVCFFALWLPLVTLAKTTSFIILIIFALVNLSLWRVQRQTAKEELKDKARDKAKKRKGWPITGALLCLFLLGVQIFSYLLA</sequence>
<dbReference type="AlphaFoldDB" id="B0TK86"/>
<dbReference type="PANTHER" id="PTHR43243">
    <property type="entry name" value="INNER MEMBRANE TRANSPORTER YGJI-RELATED"/>
    <property type="match status" value="1"/>
</dbReference>
<feature type="transmembrane region" description="Helical" evidence="6">
    <location>
        <begin position="53"/>
        <end position="76"/>
    </location>
</feature>
<feature type="transmembrane region" description="Helical" evidence="6">
    <location>
        <begin position="285"/>
        <end position="314"/>
    </location>
</feature>
<dbReference type="Pfam" id="PF13520">
    <property type="entry name" value="AA_permease_2"/>
    <property type="match status" value="1"/>
</dbReference>
<feature type="transmembrane region" description="Helical" evidence="6">
    <location>
        <begin position="160"/>
        <end position="181"/>
    </location>
</feature>
<dbReference type="InterPro" id="IPR002293">
    <property type="entry name" value="AA/rel_permease1"/>
</dbReference>
<organism evidence="7 8">
    <name type="scientific">Shewanella halifaxensis (strain HAW-EB4)</name>
    <dbReference type="NCBI Taxonomy" id="458817"/>
    <lineage>
        <taxon>Bacteria</taxon>
        <taxon>Pseudomonadati</taxon>
        <taxon>Pseudomonadota</taxon>
        <taxon>Gammaproteobacteria</taxon>
        <taxon>Alteromonadales</taxon>
        <taxon>Shewanellaceae</taxon>
        <taxon>Shewanella</taxon>
    </lineage>
</organism>
<keyword evidence="8" id="KW-1185">Reference proteome</keyword>
<protein>
    <submittedName>
        <fullName evidence="7">Amino acid permease-associated region</fullName>
    </submittedName>
</protein>
<evidence type="ECO:0000256" key="6">
    <source>
        <dbReference type="SAM" id="Phobius"/>
    </source>
</evidence>
<evidence type="ECO:0000256" key="2">
    <source>
        <dbReference type="ARBA" id="ARBA00022448"/>
    </source>
</evidence>
<feature type="transmembrane region" description="Helical" evidence="6">
    <location>
        <begin position="362"/>
        <end position="382"/>
    </location>
</feature>
<gene>
    <name evidence="7" type="ordered locus">Shal_2549</name>
</gene>
<keyword evidence="5 6" id="KW-0472">Membrane</keyword>
<dbReference type="GO" id="GO:0016020">
    <property type="term" value="C:membrane"/>
    <property type="evidence" value="ECO:0007669"/>
    <property type="project" value="UniProtKB-SubCell"/>
</dbReference>
<dbReference type="Gene3D" id="1.20.1740.10">
    <property type="entry name" value="Amino acid/polyamine transporter I"/>
    <property type="match status" value="1"/>
</dbReference>
<proteinExistence type="predicted"/>
<accession>B0TK86</accession>
<dbReference type="GO" id="GO:0015171">
    <property type="term" value="F:amino acid transmembrane transporter activity"/>
    <property type="evidence" value="ECO:0007669"/>
    <property type="project" value="TreeGrafter"/>
</dbReference>
<keyword evidence="2" id="KW-0813">Transport</keyword>
<dbReference type="OrthoDB" id="9804700at2"/>
<comment type="subcellular location">
    <subcellularLocation>
        <location evidence="1">Membrane</location>
        <topology evidence="1">Multi-pass membrane protein</topology>
    </subcellularLocation>
</comment>
<dbReference type="Proteomes" id="UP000001317">
    <property type="component" value="Chromosome"/>
</dbReference>
<feature type="transmembrane region" description="Helical" evidence="6">
    <location>
        <begin position="335"/>
        <end position="356"/>
    </location>
</feature>
<feature type="transmembrane region" description="Helical" evidence="6">
    <location>
        <begin position="135"/>
        <end position="153"/>
    </location>
</feature>
<dbReference type="PIRSF" id="PIRSF006060">
    <property type="entry name" value="AA_transporter"/>
    <property type="match status" value="1"/>
</dbReference>
<feature type="transmembrane region" description="Helical" evidence="6">
    <location>
        <begin position="403"/>
        <end position="425"/>
    </location>
</feature>
<evidence type="ECO:0000256" key="3">
    <source>
        <dbReference type="ARBA" id="ARBA00022692"/>
    </source>
</evidence>
<keyword evidence="3 6" id="KW-0812">Transmembrane</keyword>
<dbReference type="PANTHER" id="PTHR43243:SF4">
    <property type="entry name" value="CATIONIC AMINO ACID TRANSPORTER 4"/>
    <property type="match status" value="1"/>
</dbReference>
<dbReference type="STRING" id="458817.Shal_2549"/>
<feature type="transmembrane region" description="Helical" evidence="6">
    <location>
        <begin position="201"/>
        <end position="220"/>
    </location>
</feature>
<feature type="transmembrane region" description="Helical" evidence="6">
    <location>
        <begin position="241"/>
        <end position="265"/>
    </location>
</feature>
<feature type="transmembrane region" description="Helical" evidence="6">
    <location>
        <begin position="25"/>
        <end position="47"/>
    </location>
</feature>
<dbReference type="EMBL" id="CP000931">
    <property type="protein sequence ID" value="ABZ77105.1"/>
    <property type="molecule type" value="Genomic_DNA"/>
</dbReference>
<evidence type="ECO:0000256" key="1">
    <source>
        <dbReference type="ARBA" id="ARBA00004141"/>
    </source>
</evidence>
<evidence type="ECO:0000313" key="8">
    <source>
        <dbReference type="Proteomes" id="UP000001317"/>
    </source>
</evidence>
<name>B0TK86_SHEHH</name>